<evidence type="ECO:0008006" key="3">
    <source>
        <dbReference type="Google" id="ProtNLM"/>
    </source>
</evidence>
<sequence>MKGNWLEIYDILSYCISNEVMESIYQREIENCFKILGWRKTNNTLQSQITIPIGSNNFIRPDIVLQKENDSGTCVPLIAVEIKRPDNIKRERQELQLFSYMRQLRLNFGLYIGEKIQLFYDTQDNKENPIANPVPVLTVNIKDTDNNGEIFCELFTYSSCSADRIESFCKDSLKRKQEYSRLKERISDFVLDAEENIKKLIKDMLLTEGFEEERIYKELSKIDIHVNSRTVESKIQHTVRQLEATATNHIADSNSSQTRDTTRFSFDGGIHYYNKRKFVLEIIKHYVNTHSGITFEELEKVFYPEIFNRNRGVVKRLTDVQKMISQSEDVKNRYFLDSDIITLFDGTQIAVNNQWGTRFPKFLAAINGIYTVVSNNDYKAFKLLERNDKNGK</sequence>
<dbReference type="AlphaFoldDB" id="A0A415J5S4"/>
<reference evidence="1 2" key="1">
    <citation type="submission" date="2018-08" db="EMBL/GenBank/DDBJ databases">
        <title>A genome reference for cultivated species of the human gut microbiota.</title>
        <authorList>
            <person name="Zou Y."/>
            <person name="Xue W."/>
            <person name="Luo G."/>
        </authorList>
    </citation>
    <scope>NUCLEOTIDE SEQUENCE [LARGE SCALE GENOMIC DNA]</scope>
    <source>
        <strain evidence="1 2">AF39-11</strain>
    </source>
</reference>
<organism evidence="1 2">
    <name type="scientific">Phocaeicola plebeius</name>
    <dbReference type="NCBI Taxonomy" id="310297"/>
    <lineage>
        <taxon>Bacteria</taxon>
        <taxon>Pseudomonadati</taxon>
        <taxon>Bacteroidota</taxon>
        <taxon>Bacteroidia</taxon>
        <taxon>Bacteroidales</taxon>
        <taxon>Bacteroidaceae</taxon>
        <taxon>Phocaeicola</taxon>
    </lineage>
</organism>
<comment type="caution">
    <text evidence="1">The sequence shown here is derived from an EMBL/GenBank/DDBJ whole genome shotgun (WGS) entry which is preliminary data.</text>
</comment>
<gene>
    <name evidence="1" type="ORF">DW035_07580</name>
</gene>
<dbReference type="Proteomes" id="UP000284916">
    <property type="component" value="Unassembled WGS sequence"/>
</dbReference>
<evidence type="ECO:0000313" key="1">
    <source>
        <dbReference type="EMBL" id="RHL15475.1"/>
    </source>
</evidence>
<protein>
    <recommendedName>
        <fullName evidence="3">Type I restriction enzyme R protein N-terminal domain-containing protein</fullName>
    </recommendedName>
</protein>
<evidence type="ECO:0000313" key="2">
    <source>
        <dbReference type="Proteomes" id="UP000284916"/>
    </source>
</evidence>
<name>A0A415J5S4_9BACT</name>
<dbReference type="RefSeq" id="WP_118441507.1">
    <property type="nucleotide sequence ID" value="NZ_JAQCSW010000077.1"/>
</dbReference>
<proteinExistence type="predicted"/>
<dbReference type="EMBL" id="QROI01000010">
    <property type="protein sequence ID" value="RHL15475.1"/>
    <property type="molecule type" value="Genomic_DNA"/>
</dbReference>
<accession>A0A415J5S4</accession>